<dbReference type="InterPro" id="IPR005628">
    <property type="entry name" value="GspK"/>
</dbReference>
<feature type="domain" description="T2SS protein K first SAM-like" evidence="13">
    <location>
        <begin position="109"/>
        <end position="222"/>
    </location>
</feature>
<proteinExistence type="inferred from homology"/>
<evidence type="ECO:0000256" key="3">
    <source>
        <dbReference type="ARBA" id="ARBA00022448"/>
    </source>
</evidence>
<dbReference type="InterPro" id="IPR049179">
    <property type="entry name" value="T2SSK_SAM-like_2nd"/>
</dbReference>
<evidence type="ECO:0000256" key="7">
    <source>
        <dbReference type="ARBA" id="ARBA00022927"/>
    </source>
</evidence>
<organism evidence="14 15">
    <name type="scientific">Pseudomonas morbosilactucae</name>
    <dbReference type="NCBI Taxonomy" id="2938197"/>
    <lineage>
        <taxon>Bacteria</taxon>
        <taxon>Pseudomonadati</taxon>
        <taxon>Pseudomonadota</taxon>
        <taxon>Gammaproteobacteria</taxon>
        <taxon>Pseudomonadales</taxon>
        <taxon>Pseudomonadaceae</taxon>
        <taxon>Pseudomonas</taxon>
    </lineage>
</organism>
<dbReference type="SUPFAM" id="SSF158544">
    <property type="entry name" value="GspK insert domain-like"/>
    <property type="match status" value="1"/>
</dbReference>
<sequence>MNSASPPMAKQRGMAIIGALLIAAVVAVIAGGMLTRQAALTRTLEAEQSRVQGSGALLGGLEASRQLLWQARQQNAVTRLDQLWAQPIQTTAFNPQEGGFSGRLEDQQGKFNLRNLVSEEQVDGGQVRNLERLCALLGVNAVISQRISQRVIASYPRRLPTPPGQSGSASTFNSGRDTSPNGGQQWLPATQPMLRSLEELRGIDGLDDTVLARLTPYLSLLPGNTRLNANTASAEVLTVAVPGLSLPQAKALVAQRDAGQWFINRGDFLNRLQIPGLSVDSLNVGISSDWFLLRGQARHDRRRVSVQALLHRPEDRLPQVIWSRVGV</sequence>
<keyword evidence="8" id="KW-1133">Transmembrane helix</keyword>
<dbReference type="InterPro" id="IPR049031">
    <property type="entry name" value="T2SSK_SAM-like_1st"/>
</dbReference>
<evidence type="ECO:0000256" key="8">
    <source>
        <dbReference type="ARBA" id="ARBA00022989"/>
    </source>
</evidence>
<evidence type="ECO:0000256" key="5">
    <source>
        <dbReference type="ARBA" id="ARBA00022519"/>
    </source>
</evidence>
<feature type="compositionally biased region" description="Polar residues" evidence="11">
    <location>
        <begin position="164"/>
        <end position="188"/>
    </location>
</feature>
<dbReference type="Pfam" id="PF21687">
    <property type="entry name" value="T2SSK_1st"/>
    <property type="match status" value="1"/>
</dbReference>
<dbReference type="PANTHER" id="PTHR38831:SF1">
    <property type="entry name" value="TYPE II SECRETION SYSTEM PROTEIN K-RELATED"/>
    <property type="match status" value="1"/>
</dbReference>
<keyword evidence="7" id="KW-0653">Protein transport</keyword>
<keyword evidence="3 10" id="KW-0813">Transport</keyword>
<evidence type="ECO:0000256" key="4">
    <source>
        <dbReference type="ARBA" id="ARBA00022475"/>
    </source>
</evidence>
<evidence type="ECO:0000256" key="6">
    <source>
        <dbReference type="ARBA" id="ARBA00022692"/>
    </source>
</evidence>
<dbReference type="SUPFAM" id="SSF54523">
    <property type="entry name" value="Pili subunits"/>
    <property type="match status" value="1"/>
</dbReference>
<dbReference type="Proteomes" id="UP001155163">
    <property type="component" value="Unassembled WGS sequence"/>
</dbReference>
<dbReference type="PANTHER" id="PTHR38831">
    <property type="entry name" value="TYPE II SECRETION SYSTEM PROTEIN K"/>
    <property type="match status" value="1"/>
</dbReference>
<dbReference type="Gene3D" id="3.30.1300.30">
    <property type="entry name" value="GSPII I/J protein-like"/>
    <property type="match status" value="1"/>
</dbReference>
<accession>A0ABT0JQW4</accession>
<evidence type="ECO:0000313" key="15">
    <source>
        <dbReference type="Proteomes" id="UP001155163"/>
    </source>
</evidence>
<evidence type="ECO:0000256" key="10">
    <source>
        <dbReference type="PIRNR" id="PIRNR002786"/>
    </source>
</evidence>
<protein>
    <recommendedName>
        <fullName evidence="10">Type II secretion system protein K</fullName>
    </recommendedName>
</protein>
<evidence type="ECO:0000256" key="2">
    <source>
        <dbReference type="ARBA" id="ARBA00007246"/>
    </source>
</evidence>
<comment type="similarity">
    <text evidence="2 10">Belongs to the GSP K family.</text>
</comment>
<evidence type="ECO:0000259" key="13">
    <source>
        <dbReference type="Pfam" id="PF21687"/>
    </source>
</evidence>
<keyword evidence="4 10" id="KW-1003">Cell membrane</keyword>
<gene>
    <name evidence="14" type="primary">gspK</name>
    <name evidence="14" type="ORF">M1B35_30470</name>
</gene>
<keyword evidence="5 10" id="KW-0997">Cell inner membrane</keyword>
<dbReference type="RefSeq" id="WP_123333808.1">
    <property type="nucleotide sequence ID" value="NZ_JALQCX010000081.1"/>
</dbReference>
<evidence type="ECO:0000313" key="14">
    <source>
        <dbReference type="EMBL" id="MCK9818329.1"/>
    </source>
</evidence>
<reference evidence="14 15" key="1">
    <citation type="journal article" date="2022" name="Int. J. Syst. Evol. Microbiol.">
        <title>Pseudomonas aegrilactucae sp. nov. and Pseudomonas morbosilactucae sp. nov., pathogens causing bacterial rot of lettuce in Japan.</title>
        <authorList>
            <person name="Sawada H."/>
            <person name="Fujikawa T."/>
            <person name="Satou M."/>
        </authorList>
    </citation>
    <scope>NUCLEOTIDE SEQUENCE [LARGE SCALE GENOMIC DNA]</scope>
    <source>
        <strain evidence="14 15">MAFF 302046</strain>
    </source>
</reference>
<dbReference type="EMBL" id="JALQCX010000081">
    <property type="protein sequence ID" value="MCK9818329.1"/>
    <property type="molecule type" value="Genomic_DNA"/>
</dbReference>
<evidence type="ECO:0000256" key="1">
    <source>
        <dbReference type="ARBA" id="ARBA00004533"/>
    </source>
</evidence>
<dbReference type="NCBIfam" id="NF037980">
    <property type="entry name" value="T2SS_GspK"/>
    <property type="match status" value="1"/>
</dbReference>
<dbReference type="InterPro" id="IPR045584">
    <property type="entry name" value="Pilin-like"/>
</dbReference>
<dbReference type="PIRSF" id="PIRSF002786">
    <property type="entry name" value="XcpX"/>
    <property type="match status" value="1"/>
</dbReference>
<evidence type="ECO:0000259" key="12">
    <source>
        <dbReference type="Pfam" id="PF03934"/>
    </source>
</evidence>
<dbReference type="Pfam" id="PF03934">
    <property type="entry name" value="T2SSK"/>
    <property type="match status" value="1"/>
</dbReference>
<dbReference type="InterPro" id="IPR010994">
    <property type="entry name" value="RuvA_2-like"/>
</dbReference>
<comment type="subcellular location">
    <subcellularLocation>
        <location evidence="1 10">Cell inner membrane</location>
    </subcellularLocation>
</comment>
<name>A0ABT0JQW4_9PSED</name>
<comment type="caution">
    <text evidence="14">The sequence shown here is derived from an EMBL/GenBank/DDBJ whole genome shotgun (WGS) entry which is preliminary data.</text>
</comment>
<evidence type="ECO:0000256" key="9">
    <source>
        <dbReference type="ARBA" id="ARBA00023136"/>
    </source>
</evidence>
<keyword evidence="9 10" id="KW-0472">Membrane</keyword>
<reference evidence="14 15" key="2">
    <citation type="journal article" date="2023" name="Plant Pathol.">
        <title>Dismantling and reorganizing Pseudomonas marginalis sensu#lato.</title>
        <authorList>
            <person name="Sawada H."/>
            <person name="Fujikawa T."/>
            <person name="Satou M."/>
        </authorList>
    </citation>
    <scope>NUCLEOTIDE SEQUENCE [LARGE SCALE GENOMIC DNA]</scope>
    <source>
        <strain evidence="14 15">MAFF 302046</strain>
    </source>
</reference>
<keyword evidence="15" id="KW-1185">Reference proteome</keyword>
<feature type="region of interest" description="Disordered" evidence="11">
    <location>
        <begin position="154"/>
        <end position="188"/>
    </location>
</feature>
<keyword evidence="6" id="KW-0812">Transmembrane</keyword>
<dbReference type="Gene3D" id="1.10.40.60">
    <property type="entry name" value="EpsJ-like"/>
    <property type="match status" value="2"/>
</dbReference>
<evidence type="ECO:0000256" key="11">
    <source>
        <dbReference type="SAM" id="MobiDB-lite"/>
    </source>
</evidence>
<dbReference type="SUPFAM" id="SSF47781">
    <property type="entry name" value="RuvA domain 2-like"/>
    <property type="match status" value="1"/>
</dbReference>
<dbReference type="InterPro" id="IPR038072">
    <property type="entry name" value="GspK_central_sf"/>
</dbReference>
<feature type="domain" description="T2SS protein K second SAM-like" evidence="12">
    <location>
        <begin position="227"/>
        <end position="279"/>
    </location>
</feature>